<feature type="non-terminal residue" evidence="1">
    <location>
        <position position="90"/>
    </location>
</feature>
<keyword evidence="2" id="KW-1185">Reference proteome</keyword>
<feature type="non-terminal residue" evidence="1">
    <location>
        <position position="1"/>
    </location>
</feature>
<sequence length="90" mass="10240">NAVMIWDSSLVPNLNEFAESFLGHSMYGLFDLYSGFDACYIGKWSRPLQAFHSPDGPKQQTTLVQGFTNSMQEFQQRVKHGIRRISPEIA</sequence>
<organism evidence="1 2">
    <name type="scientific">Lentinula aff. lateritia</name>
    <dbReference type="NCBI Taxonomy" id="2804960"/>
    <lineage>
        <taxon>Eukaryota</taxon>
        <taxon>Fungi</taxon>
        <taxon>Dikarya</taxon>
        <taxon>Basidiomycota</taxon>
        <taxon>Agaricomycotina</taxon>
        <taxon>Agaricomycetes</taxon>
        <taxon>Agaricomycetidae</taxon>
        <taxon>Agaricales</taxon>
        <taxon>Marasmiineae</taxon>
        <taxon>Omphalotaceae</taxon>
        <taxon>Lentinula</taxon>
    </lineage>
</organism>
<accession>A0ACC1TJT6</accession>
<dbReference type="EMBL" id="MU795740">
    <property type="protein sequence ID" value="KAJ3804956.1"/>
    <property type="molecule type" value="Genomic_DNA"/>
</dbReference>
<evidence type="ECO:0000313" key="2">
    <source>
        <dbReference type="Proteomes" id="UP001163835"/>
    </source>
</evidence>
<dbReference type="Proteomes" id="UP001163835">
    <property type="component" value="Unassembled WGS sequence"/>
</dbReference>
<evidence type="ECO:0000313" key="1">
    <source>
        <dbReference type="EMBL" id="KAJ3804956.1"/>
    </source>
</evidence>
<proteinExistence type="predicted"/>
<reference evidence="1" key="1">
    <citation type="submission" date="2022-09" db="EMBL/GenBank/DDBJ databases">
        <title>A Global Phylogenomic Analysis of the Shiitake Genus Lentinula.</title>
        <authorList>
            <consortium name="DOE Joint Genome Institute"/>
            <person name="Sierra-Patev S."/>
            <person name="Min B."/>
            <person name="Naranjo-Ortiz M."/>
            <person name="Looney B."/>
            <person name="Konkel Z."/>
            <person name="Slot J.C."/>
            <person name="Sakamoto Y."/>
            <person name="Steenwyk J.L."/>
            <person name="Rokas A."/>
            <person name="Carro J."/>
            <person name="Camarero S."/>
            <person name="Ferreira P."/>
            <person name="Molpeceres G."/>
            <person name="Ruiz-Duenas F.J."/>
            <person name="Serrano A."/>
            <person name="Henrissat B."/>
            <person name="Drula E."/>
            <person name="Hughes K.W."/>
            <person name="Mata J.L."/>
            <person name="Ishikawa N.K."/>
            <person name="Vargas-Isla R."/>
            <person name="Ushijima S."/>
            <person name="Smith C.A."/>
            <person name="Ahrendt S."/>
            <person name="Andreopoulos W."/>
            <person name="He G."/>
            <person name="Labutti K."/>
            <person name="Lipzen A."/>
            <person name="Ng V."/>
            <person name="Riley R."/>
            <person name="Sandor L."/>
            <person name="Barry K."/>
            <person name="Martinez A.T."/>
            <person name="Xiao Y."/>
            <person name="Gibbons J.G."/>
            <person name="Terashima K."/>
            <person name="Grigoriev I.V."/>
            <person name="Hibbett D.S."/>
        </authorList>
    </citation>
    <scope>NUCLEOTIDE SEQUENCE</scope>
    <source>
        <strain evidence="1">TMI1499</strain>
    </source>
</reference>
<gene>
    <name evidence="1" type="ORF">F5876DRAFT_7985</name>
</gene>
<comment type="caution">
    <text evidence="1">The sequence shown here is derived from an EMBL/GenBank/DDBJ whole genome shotgun (WGS) entry which is preliminary data.</text>
</comment>
<name>A0ACC1TJT6_9AGAR</name>
<protein>
    <submittedName>
        <fullName evidence="1">Uncharacterized protein</fullName>
    </submittedName>
</protein>